<dbReference type="InterPro" id="IPR023210">
    <property type="entry name" value="NADP_OxRdtase_dom"/>
</dbReference>
<dbReference type="EMBL" id="JAVRRR010000212">
    <property type="protein sequence ID" value="KAK5144589.1"/>
    <property type="molecule type" value="Genomic_DNA"/>
</dbReference>
<dbReference type="Gene3D" id="3.20.20.100">
    <property type="entry name" value="NADP-dependent oxidoreductase domain"/>
    <property type="match status" value="1"/>
</dbReference>
<dbReference type="Proteomes" id="UP001308179">
    <property type="component" value="Unassembled WGS sequence"/>
</dbReference>
<accession>A0ABR0L770</accession>
<dbReference type="SUPFAM" id="SSF51430">
    <property type="entry name" value="NAD(P)-linked oxidoreductase"/>
    <property type="match status" value="1"/>
</dbReference>
<evidence type="ECO:0000313" key="4">
    <source>
        <dbReference type="Proteomes" id="UP001308179"/>
    </source>
</evidence>
<dbReference type="InterPro" id="IPR020471">
    <property type="entry name" value="AKR"/>
</dbReference>
<gene>
    <name evidence="3" type="ORF">LTR32_003519</name>
</gene>
<keyword evidence="4" id="KW-1185">Reference proteome</keyword>
<organism evidence="3 4">
    <name type="scientific">Rachicladosporium monterosium</name>
    <dbReference type="NCBI Taxonomy" id="1507873"/>
    <lineage>
        <taxon>Eukaryota</taxon>
        <taxon>Fungi</taxon>
        <taxon>Dikarya</taxon>
        <taxon>Ascomycota</taxon>
        <taxon>Pezizomycotina</taxon>
        <taxon>Dothideomycetes</taxon>
        <taxon>Dothideomycetidae</taxon>
        <taxon>Cladosporiales</taxon>
        <taxon>Cladosporiaceae</taxon>
        <taxon>Rachicladosporium</taxon>
    </lineage>
</organism>
<feature type="domain" description="NADP-dependent oxidoreductase" evidence="2">
    <location>
        <begin position="63"/>
        <end position="292"/>
    </location>
</feature>
<evidence type="ECO:0000256" key="1">
    <source>
        <dbReference type="ARBA" id="ARBA00023002"/>
    </source>
</evidence>
<dbReference type="Pfam" id="PF00248">
    <property type="entry name" value="Aldo_ket_red"/>
    <property type="match status" value="1"/>
</dbReference>
<dbReference type="PANTHER" id="PTHR43625">
    <property type="entry name" value="AFLATOXIN B1 ALDEHYDE REDUCTASE"/>
    <property type="match status" value="1"/>
</dbReference>
<sequence length="319" mass="35189">MLAFSQLLPLTGDVASLAAVPGLHSEVVPTFDIRRTSNQADRPAFDLLNCTGQAAHAHYLDPPTPRPDVFLAAEWDSRSRSSGCEACEKSLKRLGVPHIDLYYAHRLDGKTPVEKTVEEMKKLKDEGKTKYIGLSECTSDSVRRACKVAHIDAVQMEYSPFSLDIESDQIGMLKTCRELGVAIVAYSPIGRGMLGGQIRSPADFEEGDFRQYSPRFSAENFPKNLKLVDQINEIAKKKNSTPSQLTLAWLLAQGDDIFPIPGTTNLGRLDENLGALKIKLTKEEEQEIRKASEAAEPAGGRYPEMFAGMMFTSTPPLKE</sequence>
<proteinExistence type="predicted"/>
<keyword evidence="1" id="KW-0560">Oxidoreductase</keyword>
<dbReference type="InterPro" id="IPR036812">
    <property type="entry name" value="NAD(P)_OxRdtase_dom_sf"/>
</dbReference>
<name>A0ABR0L770_9PEZI</name>
<dbReference type="PANTHER" id="PTHR43625:SF40">
    <property type="entry name" value="ALDO-KETO REDUCTASE YAKC [NADP(+)]"/>
    <property type="match status" value="1"/>
</dbReference>
<reference evidence="3 4" key="1">
    <citation type="submission" date="2023-08" db="EMBL/GenBank/DDBJ databases">
        <title>Black Yeasts Isolated from many extreme environments.</title>
        <authorList>
            <person name="Coleine C."/>
            <person name="Stajich J.E."/>
            <person name="Selbmann L."/>
        </authorList>
    </citation>
    <scope>NUCLEOTIDE SEQUENCE [LARGE SCALE GENOMIC DNA]</scope>
    <source>
        <strain evidence="3 4">CCFEE 5386</strain>
    </source>
</reference>
<evidence type="ECO:0000313" key="3">
    <source>
        <dbReference type="EMBL" id="KAK5144589.1"/>
    </source>
</evidence>
<comment type="caution">
    <text evidence="3">The sequence shown here is derived from an EMBL/GenBank/DDBJ whole genome shotgun (WGS) entry which is preliminary data.</text>
</comment>
<dbReference type="PRINTS" id="PR00069">
    <property type="entry name" value="ALDKETRDTASE"/>
</dbReference>
<dbReference type="InterPro" id="IPR050791">
    <property type="entry name" value="Aldo-Keto_reductase"/>
</dbReference>
<evidence type="ECO:0000259" key="2">
    <source>
        <dbReference type="Pfam" id="PF00248"/>
    </source>
</evidence>
<protein>
    <recommendedName>
        <fullName evidence="2">NADP-dependent oxidoreductase domain-containing protein</fullName>
    </recommendedName>
</protein>